<dbReference type="InterPro" id="IPR025048">
    <property type="entry name" value="DUF3987"/>
</dbReference>
<accession>A0A916JJM3</accession>
<dbReference type="Pfam" id="PF08707">
    <property type="entry name" value="PriCT_2"/>
    <property type="match status" value="1"/>
</dbReference>
<evidence type="ECO:0000313" key="3">
    <source>
        <dbReference type="EMBL" id="CAG5077541.1"/>
    </source>
</evidence>
<dbReference type="AlphaFoldDB" id="A0A916JJM3"/>
<dbReference type="GO" id="GO:0016817">
    <property type="term" value="F:hydrolase activity, acting on acid anhydrides"/>
    <property type="evidence" value="ECO:0007669"/>
    <property type="project" value="InterPro"/>
</dbReference>
<dbReference type="InterPro" id="IPR014907">
    <property type="entry name" value="BT4734-like_N"/>
</dbReference>
<organism evidence="3 4">
    <name type="scientific">Parvicella tangerina</name>
    <dbReference type="NCBI Taxonomy" id="2829795"/>
    <lineage>
        <taxon>Bacteria</taxon>
        <taxon>Pseudomonadati</taxon>
        <taxon>Bacteroidota</taxon>
        <taxon>Flavobacteriia</taxon>
        <taxon>Flavobacteriales</taxon>
        <taxon>Parvicellaceae</taxon>
        <taxon>Parvicella</taxon>
    </lineage>
</organism>
<sequence>MKRNLHNIKFLYVDNAWDKKSDKLITLLNLDSAIISGAIKGIIFRRIIQDVRDANSEQERKAIKPKIPAAVVAMADSKGDISRGNFKTHSGLIVIDIDCDDNPELLKGDLNSAEELKATLQGDVYIFRMFISPSYGLKLLVKIDCRDEDTHERYFIAIKRHFENQYGLKIDESGKDVSRLCFLSYDPELYINNDSKVFPEESIKDIVIEKPKTVHHEINEQTLKGVEFLVQQIEENKLDITGNYDSWVRIAFALNMLGEQGEEFFVRVSQFHKGFNERKCRKKFKQCTNNRSSGVSLGTFFHACQQAGLKLPRSGTQYLKTPLFPDEVFLNLPPHAAEAVKHSKKNRERDISLLSFITIVSALNPDIFGLYRGKQLYMNLATLIVAPHAAGKGEMNTPSPILHPFEFEKQKEQESLYEAYYKALKKWKESKKNGEEIPKPKKPGRKMIRLPKTSYAAVVKLMFYNASMLFFSSEADTLNNLFAQAWGDWSALLRQAAHHERHPYYNKTNDEHYDLVQPKLSTLLSGTPSQIKTLVDSVENGLFSRFIFYYFTERSEFENPFTQQINLTEYYENLGKEIMEHFELLHSNMPHVGEIEFRFTIEQQEDFYEFFCSQQKELRETVGDQTEGSLFRLGNSFFRIAMILTALRKTETDNGILICEDVDYHTAKLMTKVFIEHVVCVSGLLPKTQKDTKITDRVNPAFIKDLPDEFQTKEAFKLAKNYNISRRTVYRVLNDLERAGVLSKPKQGHYKKINVA</sequence>
<feature type="domain" description="BT4734-like N-terminal" evidence="2">
    <location>
        <begin position="64"/>
        <end position="190"/>
    </location>
</feature>
<dbReference type="SUPFAM" id="SSF46785">
    <property type="entry name" value="Winged helix' DNA-binding domain"/>
    <property type="match status" value="1"/>
</dbReference>
<evidence type="ECO:0000259" key="2">
    <source>
        <dbReference type="Pfam" id="PF08800"/>
    </source>
</evidence>
<dbReference type="Proteomes" id="UP000683507">
    <property type="component" value="Chromosome"/>
</dbReference>
<dbReference type="InterPro" id="IPR036390">
    <property type="entry name" value="WH_DNA-bd_sf"/>
</dbReference>
<dbReference type="RefSeq" id="WP_258540654.1">
    <property type="nucleotide sequence ID" value="NZ_OU015584.1"/>
</dbReference>
<dbReference type="KEGG" id="ptan:CRYO30217_00419"/>
<dbReference type="Pfam" id="PF08800">
    <property type="entry name" value="BT4734-like_N"/>
    <property type="match status" value="1"/>
</dbReference>
<dbReference type="EMBL" id="OU015584">
    <property type="protein sequence ID" value="CAG5077541.1"/>
    <property type="molecule type" value="Genomic_DNA"/>
</dbReference>
<dbReference type="Pfam" id="PF13148">
    <property type="entry name" value="DUF3987"/>
    <property type="match status" value="1"/>
</dbReference>
<proteinExistence type="predicted"/>
<name>A0A916JJM3_9FLAO</name>
<feature type="domain" description="Primase C-terminal 2" evidence="1">
    <location>
        <begin position="238"/>
        <end position="303"/>
    </location>
</feature>
<evidence type="ECO:0000313" key="4">
    <source>
        <dbReference type="Proteomes" id="UP000683507"/>
    </source>
</evidence>
<evidence type="ECO:0000259" key="1">
    <source>
        <dbReference type="Pfam" id="PF08707"/>
    </source>
</evidence>
<reference evidence="3" key="1">
    <citation type="submission" date="2021-04" db="EMBL/GenBank/DDBJ databases">
        <authorList>
            <person name="Rodrigo-Torres L."/>
            <person name="Arahal R. D."/>
            <person name="Lucena T."/>
        </authorList>
    </citation>
    <scope>NUCLEOTIDE SEQUENCE</scope>
    <source>
        <strain evidence="3">AS29M-1</strain>
    </source>
</reference>
<dbReference type="InterPro" id="IPR014819">
    <property type="entry name" value="PriCT_2"/>
</dbReference>
<gene>
    <name evidence="3" type="ORF">CRYO30217_00419</name>
</gene>
<protein>
    <recommendedName>
        <fullName evidence="5">DUF3987 domain-containing protein</fullName>
    </recommendedName>
</protein>
<keyword evidence="4" id="KW-1185">Reference proteome</keyword>
<evidence type="ECO:0008006" key="5">
    <source>
        <dbReference type="Google" id="ProtNLM"/>
    </source>
</evidence>